<dbReference type="AlphaFoldDB" id="A0A7R5K632"/>
<dbReference type="Pfam" id="PF00096">
    <property type="entry name" value="zf-C2H2"/>
    <property type="match status" value="1"/>
</dbReference>
<dbReference type="Gene3D" id="3.30.710.10">
    <property type="entry name" value="Potassium Channel Kv1.1, Chain A"/>
    <property type="match status" value="1"/>
</dbReference>
<feature type="domain" description="C2H2-type" evidence="19">
    <location>
        <begin position="208"/>
        <end position="235"/>
    </location>
</feature>
<feature type="domain" description="C2H2-type" evidence="19">
    <location>
        <begin position="236"/>
        <end position="264"/>
    </location>
</feature>
<dbReference type="GeneID" id="113991047"/>
<dbReference type="InParanoid" id="A0A7R5K632"/>
<dbReference type="InterPro" id="IPR011333">
    <property type="entry name" value="SKP1/BTB/POZ_sf"/>
</dbReference>
<feature type="domain" description="BTB" evidence="18">
    <location>
        <begin position="30"/>
        <end position="98"/>
    </location>
</feature>
<feature type="region of interest" description="Disordered" evidence="17">
    <location>
        <begin position="560"/>
        <end position="599"/>
    </location>
</feature>
<comment type="subcellular location">
    <subcellularLocation>
        <location evidence="2">Chromosome</location>
    </subcellularLocation>
    <subcellularLocation>
        <location evidence="1">Nucleus</location>
    </subcellularLocation>
</comment>
<evidence type="ECO:0000256" key="14">
    <source>
        <dbReference type="ARBA" id="ARBA00023163"/>
    </source>
</evidence>
<evidence type="ECO:0000259" key="19">
    <source>
        <dbReference type="PROSITE" id="PS50157"/>
    </source>
</evidence>
<dbReference type="GO" id="GO:0005634">
    <property type="term" value="C:nucleus"/>
    <property type="evidence" value="ECO:0007669"/>
    <property type="project" value="UniProtKB-SubCell"/>
</dbReference>
<dbReference type="PANTHER" id="PTHR46105:SF25">
    <property type="entry name" value="ZGC:110075 PROTEIN"/>
    <property type="match status" value="1"/>
</dbReference>
<feature type="domain" description="C2H2-type" evidence="19">
    <location>
        <begin position="329"/>
        <end position="356"/>
    </location>
</feature>
<keyword evidence="3" id="KW-0158">Chromosome</keyword>
<feature type="compositionally biased region" description="Low complexity" evidence="17">
    <location>
        <begin position="154"/>
        <end position="188"/>
    </location>
</feature>
<evidence type="ECO:0000259" key="18">
    <source>
        <dbReference type="PROSITE" id="PS50097"/>
    </source>
</evidence>
<evidence type="ECO:0000256" key="2">
    <source>
        <dbReference type="ARBA" id="ARBA00004286"/>
    </source>
</evidence>
<evidence type="ECO:0000256" key="11">
    <source>
        <dbReference type="ARBA" id="ARBA00022843"/>
    </source>
</evidence>
<evidence type="ECO:0000256" key="15">
    <source>
        <dbReference type="ARBA" id="ARBA00023242"/>
    </source>
</evidence>
<dbReference type="SUPFAM" id="SSF54695">
    <property type="entry name" value="POZ domain"/>
    <property type="match status" value="1"/>
</dbReference>
<organism evidence="20 21">
    <name type="scientific">Pipra filicauda</name>
    <name type="common">Wire-tailed manakin</name>
    <dbReference type="NCBI Taxonomy" id="649802"/>
    <lineage>
        <taxon>Eukaryota</taxon>
        <taxon>Metazoa</taxon>
        <taxon>Chordata</taxon>
        <taxon>Craniata</taxon>
        <taxon>Vertebrata</taxon>
        <taxon>Euteleostomi</taxon>
        <taxon>Archelosauria</taxon>
        <taxon>Archosauria</taxon>
        <taxon>Dinosauria</taxon>
        <taxon>Saurischia</taxon>
        <taxon>Theropoda</taxon>
        <taxon>Coelurosauria</taxon>
        <taxon>Aves</taxon>
        <taxon>Neognathae</taxon>
        <taxon>Neoaves</taxon>
        <taxon>Telluraves</taxon>
        <taxon>Australaves</taxon>
        <taxon>Passeriformes</taxon>
        <taxon>Pipridae</taxon>
        <taxon>Pipra</taxon>
    </lineage>
</organism>
<keyword evidence="12" id="KW-0805">Transcription regulation</keyword>
<feature type="compositionally biased region" description="Pro residues" evidence="17">
    <location>
        <begin position="125"/>
        <end position="153"/>
    </location>
</feature>
<evidence type="ECO:0000256" key="7">
    <source>
        <dbReference type="ARBA" id="ARBA00022723"/>
    </source>
</evidence>
<keyword evidence="4" id="KW-0678">Repressor</keyword>
<dbReference type="InterPro" id="IPR036236">
    <property type="entry name" value="Znf_C2H2_sf"/>
</dbReference>
<dbReference type="FunFam" id="3.30.160.60:FF:000235">
    <property type="entry name" value="Zinc finger and BTB domain containing 38"/>
    <property type="match status" value="1"/>
</dbReference>
<feature type="non-terminal residue" evidence="21">
    <location>
        <position position="641"/>
    </location>
</feature>
<evidence type="ECO:0000256" key="17">
    <source>
        <dbReference type="SAM" id="MobiDB-lite"/>
    </source>
</evidence>
<feature type="region of interest" description="Disordered" evidence="17">
    <location>
        <begin position="117"/>
        <end position="205"/>
    </location>
</feature>
<accession>A0A7R5K632</accession>
<protein>
    <submittedName>
        <fullName evidence="21">Zinc finger and BTB domain-containing protein 4</fullName>
    </submittedName>
</protein>
<dbReference type="Pfam" id="PF00651">
    <property type="entry name" value="BTB"/>
    <property type="match status" value="1"/>
</dbReference>
<name>A0A7R5K632_9PASS</name>
<keyword evidence="7" id="KW-0479">Metal-binding</keyword>
<keyword evidence="8" id="KW-0677">Repeat</keyword>
<dbReference type="Proteomes" id="UP000504627">
    <property type="component" value="Unplaced"/>
</dbReference>
<keyword evidence="20" id="KW-1185">Reference proteome</keyword>
<keyword evidence="5" id="KW-1017">Isopeptide bond</keyword>
<dbReference type="RefSeq" id="XP_039235275.1">
    <property type="nucleotide sequence ID" value="XM_039379341.1"/>
</dbReference>
<evidence type="ECO:0000256" key="5">
    <source>
        <dbReference type="ARBA" id="ARBA00022499"/>
    </source>
</evidence>
<dbReference type="CDD" id="cd18195">
    <property type="entry name" value="BTB_POZ_ZBTB4"/>
    <property type="match status" value="1"/>
</dbReference>
<dbReference type="SMART" id="SM00355">
    <property type="entry name" value="ZnF_C2H2"/>
    <property type="match status" value="5"/>
</dbReference>
<feature type="compositionally biased region" description="Low complexity" evidence="17">
    <location>
        <begin position="194"/>
        <end position="205"/>
    </location>
</feature>
<evidence type="ECO:0000256" key="4">
    <source>
        <dbReference type="ARBA" id="ARBA00022491"/>
    </source>
</evidence>
<dbReference type="GO" id="GO:0000978">
    <property type="term" value="F:RNA polymerase II cis-regulatory region sequence-specific DNA binding"/>
    <property type="evidence" value="ECO:0007669"/>
    <property type="project" value="TreeGrafter"/>
</dbReference>
<feature type="compositionally biased region" description="Gly residues" evidence="17">
    <location>
        <begin position="589"/>
        <end position="599"/>
    </location>
</feature>
<keyword evidence="14" id="KW-0804">Transcription</keyword>
<gene>
    <name evidence="21" type="primary">LOC113991047</name>
</gene>
<proteinExistence type="predicted"/>
<keyword evidence="9 16" id="KW-0863">Zinc-finger</keyword>
<evidence type="ECO:0000256" key="12">
    <source>
        <dbReference type="ARBA" id="ARBA00023015"/>
    </source>
</evidence>
<dbReference type="GO" id="GO:0005694">
    <property type="term" value="C:chromosome"/>
    <property type="evidence" value="ECO:0007669"/>
    <property type="project" value="UniProtKB-SubCell"/>
</dbReference>
<dbReference type="SMART" id="SM00225">
    <property type="entry name" value="BTB"/>
    <property type="match status" value="1"/>
</dbReference>
<dbReference type="InterPro" id="IPR050457">
    <property type="entry name" value="ZnFinger_BTB_dom_contain"/>
</dbReference>
<dbReference type="InterPro" id="IPR013087">
    <property type="entry name" value="Znf_C2H2_type"/>
</dbReference>
<dbReference type="InterPro" id="IPR000210">
    <property type="entry name" value="BTB/POZ_dom"/>
</dbReference>
<dbReference type="SUPFAM" id="SSF57667">
    <property type="entry name" value="beta-beta-alpha zinc fingers"/>
    <property type="match status" value="3"/>
</dbReference>
<reference evidence="21" key="1">
    <citation type="submission" date="2025-08" db="UniProtKB">
        <authorList>
            <consortium name="RefSeq"/>
        </authorList>
    </citation>
    <scope>IDENTIFICATION</scope>
    <source>
        <tissue evidence="21">Muscle</tissue>
    </source>
</reference>
<keyword evidence="13" id="KW-0238">DNA-binding</keyword>
<dbReference type="PROSITE" id="PS50097">
    <property type="entry name" value="BTB"/>
    <property type="match status" value="1"/>
</dbReference>
<dbReference type="GO" id="GO:0008270">
    <property type="term" value="F:zinc ion binding"/>
    <property type="evidence" value="ECO:0007669"/>
    <property type="project" value="UniProtKB-KW"/>
</dbReference>
<sequence length="641" mass="65963">MAPVVEVSDAGHCRALLLELNEQRLRGQFCDVTIIAEDTKFRAHKNVLAASSPFFKRALAQEPACPSPAQVLELPGVQAGVFSDVLNFIYNSRLAVPSPAAARALGAVGRRLGIPSLQGLEAGAPPCPPPAPPPPPPDANGTWTPPPPSPGDPRAPAAAPVDLTLPARPGETAAAAAAGGDTATASPSSPSPVSPASSSPASPASPSLRCGLCGRGFGSAAALAFHAKLHRGRRGLACRHCGKSFIHVKRLQTHEVGCRDGDSAAATAAVTAAAAATTITTTTAGVAGVAASAAPKAGKKALLLRHRALLEPGPEQEPVVKVVDGQVLYLCGVCHRSYMTLSSLKRHANVHSWRRKYPCRYCDKVFALAEYRTKHEVWHTGERRYQCIFCWDTFVTYYNLKTHQKAFHGISPGLIASEKTPNGGYRPKLNALKLYRLLPMRAHKRPYKTYSQGAVTDGAGGVLLPPPAAPGGDAPAAPAAFPVPPPPPRPEPASVIAYGRAAPSVIVRGSGAAASVIAYNGRAAEEAPGVPEVPAAPAAPAVPMKKQVLRDYIEAQRAAAAAADGNSGNDGGGNGAATPAPNPPPGTGTPAGGGTGGGRTMTYVAKPAYAGSAGEGLCQITVRIGEEAIVKRRISGNDLRG</sequence>
<evidence type="ECO:0000256" key="16">
    <source>
        <dbReference type="PROSITE-ProRule" id="PRU00042"/>
    </source>
</evidence>
<evidence type="ECO:0000313" key="21">
    <source>
        <dbReference type="RefSeq" id="XP_039235275.1"/>
    </source>
</evidence>
<evidence type="ECO:0000256" key="13">
    <source>
        <dbReference type="ARBA" id="ARBA00023125"/>
    </source>
</evidence>
<evidence type="ECO:0000256" key="9">
    <source>
        <dbReference type="ARBA" id="ARBA00022771"/>
    </source>
</evidence>
<dbReference type="PROSITE" id="PS00028">
    <property type="entry name" value="ZINC_FINGER_C2H2_1"/>
    <property type="match status" value="4"/>
</dbReference>
<dbReference type="FunFam" id="3.30.160.60:FF:000437">
    <property type="entry name" value="zinc finger and BTB domain-containing protein 38"/>
    <property type="match status" value="1"/>
</dbReference>
<feature type="domain" description="C2H2-type" evidence="19">
    <location>
        <begin position="357"/>
        <end position="384"/>
    </location>
</feature>
<keyword evidence="6" id="KW-0597">Phosphoprotein</keyword>
<keyword evidence="10" id="KW-0862">Zinc</keyword>
<evidence type="ECO:0000256" key="1">
    <source>
        <dbReference type="ARBA" id="ARBA00004123"/>
    </source>
</evidence>
<evidence type="ECO:0000256" key="6">
    <source>
        <dbReference type="ARBA" id="ARBA00022553"/>
    </source>
</evidence>
<dbReference type="PROSITE" id="PS50157">
    <property type="entry name" value="ZINC_FINGER_C2H2_2"/>
    <property type="match status" value="5"/>
</dbReference>
<dbReference type="Gene3D" id="3.30.160.60">
    <property type="entry name" value="Classic Zinc Finger"/>
    <property type="match status" value="4"/>
</dbReference>
<dbReference type="PANTHER" id="PTHR46105">
    <property type="entry name" value="AGAP004733-PA"/>
    <property type="match status" value="1"/>
</dbReference>
<dbReference type="GO" id="GO:0000981">
    <property type="term" value="F:DNA-binding transcription factor activity, RNA polymerase II-specific"/>
    <property type="evidence" value="ECO:0007669"/>
    <property type="project" value="TreeGrafter"/>
</dbReference>
<evidence type="ECO:0000313" key="20">
    <source>
        <dbReference type="Proteomes" id="UP000504627"/>
    </source>
</evidence>
<evidence type="ECO:0000256" key="3">
    <source>
        <dbReference type="ARBA" id="ARBA00022454"/>
    </source>
</evidence>
<evidence type="ECO:0000256" key="10">
    <source>
        <dbReference type="ARBA" id="ARBA00022833"/>
    </source>
</evidence>
<keyword evidence="15" id="KW-0539">Nucleus</keyword>
<keyword evidence="11" id="KW-0832">Ubl conjugation</keyword>
<evidence type="ECO:0000256" key="8">
    <source>
        <dbReference type="ARBA" id="ARBA00022737"/>
    </source>
</evidence>
<feature type="domain" description="C2H2-type" evidence="19">
    <location>
        <begin position="385"/>
        <end position="408"/>
    </location>
</feature>